<sequence>MRSDNPYIIQSRRRRHFFSPKWAKVIKIVPRERRAPAGVRSANAPGRGEQWPLSGSPYAKRILCLPDVVRQAAERTKVATRMNHAELSLFQDAKSENGRVAHRLGARAHHSFDWHRALLIVHARTGGRRRDAEMKTRLIDRRGCYACEVGRDVVLYAAACR</sequence>
<dbReference type="AlphaFoldDB" id="A0A4C1W232"/>
<gene>
    <name evidence="1" type="ORF">EVAR_75069_1</name>
</gene>
<evidence type="ECO:0000313" key="1">
    <source>
        <dbReference type="EMBL" id="GBP44612.1"/>
    </source>
</evidence>
<dbReference type="Proteomes" id="UP000299102">
    <property type="component" value="Unassembled WGS sequence"/>
</dbReference>
<name>A0A4C1W232_EUMVA</name>
<organism evidence="1 2">
    <name type="scientific">Eumeta variegata</name>
    <name type="common">Bagworm moth</name>
    <name type="synonym">Eumeta japonica</name>
    <dbReference type="NCBI Taxonomy" id="151549"/>
    <lineage>
        <taxon>Eukaryota</taxon>
        <taxon>Metazoa</taxon>
        <taxon>Ecdysozoa</taxon>
        <taxon>Arthropoda</taxon>
        <taxon>Hexapoda</taxon>
        <taxon>Insecta</taxon>
        <taxon>Pterygota</taxon>
        <taxon>Neoptera</taxon>
        <taxon>Endopterygota</taxon>
        <taxon>Lepidoptera</taxon>
        <taxon>Glossata</taxon>
        <taxon>Ditrysia</taxon>
        <taxon>Tineoidea</taxon>
        <taxon>Psychidae</taxon>
        <taxon>Oiketicinae</taxon>
        <taxon>Eumeta</taxon>
    </lineage>
</organism>
<protein>
    <submittedName>
        <fullName evidence="1">Uncharacterized protein</fullName>
    </submittedName>
</protein>
<dbReference type="EMBL" id="BGZK01000455">
    <property type="protein sequence ID" value="GBP44612.1"/>
    <property type="molecule type" value="Genomic_DNA"/>
</dbReference>
<accession>A0A4C1W232</accession>
<reference evidence="1 2" key="1">
    <citation type="journal article" date="2019" name="Commun. Biol.">
        <title>The bagworm genome reveals a unique fibroin gene that provides high tensile strength.</title>
        <authorList>
            <person name="Kono N."/>
            <person name="Nakamura H."/>
            <person name="Ohtoshi R."/>
            <person name="Tomita M."/>
            <person name="Numata K."/>
            <person name="Arakawa K."/>
        </authorList>
    </citation>
    <scope>NUCLEOTIDE SEQUENCE [LARGE SCALE GENOMIC DNA]</scope>
</reference>
<comment type="caution">
    <text evidence="1">The sequence shown here is derived from an EMBL/GenBank/DDBJ whole genome shotgun (WGS) entry which is preliminary data.</text>
</comment>
<evidence type="ECO:0000313" key="2">
    <source>
        <dbReference type="Proteomes" id="UP000299102"/>
    </source>
</evidence>
<proteinExistence type="predicted"/>
<keyword evidence="2" id="KW-1185">Reference proteome</keyword>